<feature type="compositionally biased region" description="Gly residues" evidence="1">
    <location>
        <begin position="1"/>
        <end position="10"/>
    </location>
</feature>
<feature type="compositionally biased region" description="Basic and acidic residues" evidence="1">
    <location>
        <begin position="13"/>
        <end position="27"/>
    </location>
</feature>
<reference evidence="2" key="2">
    <citation type="submission" date="2020-09" db="EMBL/GenBank/DDBJ databases">
        <authorList>
            <person name="Sun Q."/>
            <person name="Ohkuma M."/>
        </authorList>
    </citation>
    <scope>NUCLEOTIDE SEQUENCE</scope>
    <source>
        <strain evidence="2">JCM 4122</strain>
    </source>
</reference>
<accession>A0A919ENF8</accession>
<gene>
    <name evidence="2" type="ORF">GCM10017667_38900</name>
</gene>
<evidence type="ECO:0000256" key="1">
    <source>
        <dbReference type="SAM" id="MobiDB-lite"/>
    </source>
</evidence>
<reference evidence="2" key="1">
    <citation type="journal article" date="2014" name="Int. J. Syst. Evol. Microbiol.">
        <title>Complete genome sequence of Corynebacterium casei LMG S-19264T (=DSM 44701T), isolated from a smear-ripened cheese.</title>
        <authorList>
            <consortium name="US DOE Joint Genome Institute (JGI-PGF)"/>
            <person name="Walter F."/>
            <person name="Albersmeier A."/>
            <person name="Kalinowski J."/>
            <person name="Ruckert C."/>
        </authorList>
    </citation>
    <scope>NUCLEOTIDE SEQUENCE</scope>
    <source>
        <strain evidence="2">JCM 4122</strain>
    </source>
</reference>
<protein>
    <submittedName>
        <fullName evidence="2">Uncharacterized protein</fullName>
    </submittedName>
</protein>
<dbReference type="EMBL" id="BNBE01000002">
    <property type="protein sequence ID" value="GHG04583.1"/>
    <property type="molecule type" value="Genomic_DNA"/>
</dbReference>
<organism evidence="2 3">
    <name type="scientific">Streptomyces filamentosus</name>
    <name type="common">Streptomyces roseosporus</name>
    <dbReference type="NCBI Taxonomy" id="67294"/>
    <lineage>
        <taxon>Bacteria</taxon>
        <taxon>Bacillati</taxon>
        <taxon>Actinomycetota</taxon>
        <taxon>Actinomycetes</taxon>
        <taxon>Kitasatosporales</taxon>
        <taxon>Streptomycetaceae</taxon>
        <taxon>Streptomyces</taxon>
    </lineage>
</organism>
<name>A0A919ENF8_STRFL</name>
<feature type="region of interest" description="Disordered" evidence="1">
    <location>
        <begin position="1"/>
        <end position="46"/>
    </location>
</feature>
<dbReference type="AlphaFoldDB" id="A0A919ENF8"/>
<comment type="caution">
    <text evidence="2">The sequence shown here is derived from an EMBL/GenBank/DDBJ whole genome shotgun (WGS) entry which is preliminary data.</text>
</comment>
<evidence type="ECO:0000313" key="3">
    <source>
        <dbReference type="Proteomes" id="UP000632849"/>
    </source>
</evidence>
<sequence>MDAGHGGGVEGEAVEHEQQRATDRAGEGDGVEPGAGGDDPRAGGLLERFGEGVGVEGVRGAGAGVGAGDKTFGDARLCAAIADRITFRCTLIRTGTEPYRYQTTQ</sequence>
<evidence type="ECO:0000313" key="2">
    <source>
        <dbReference type="EMBL" id="GHG04583.1"/>
    </source>
</evidence>
<keyword evidence="3" id="KW-1185">Reference proteome</keyword>
<proteinExistence type="predicted"/>
<dbReference type="Proteomes" id="UP000632849">
    <property type="component" value="Unassembled WGS sequence"/>
</dbReference>